<evidence type="ECO:0000256" key="1">
    <source>
        <dbReference type="SAM" id="MobiDB-lite"/>
    </source>
</evidence>
<evidence type="ECO:0000313" key="4">
    <source>
        <dbReference type="Proteomes" id="UP001390339"/>
    </source>
</evidence>
<dbReference type="Proteomes" id="UP001390339">
    <property type="component" value="Unassembled WGS sequence"/>
</dbReference>
<dbReference type="EMBL" id="JAPCWZ010000002">
    <property type="protein sequence ID" value="KAK8877201.1"/>
    <property type="molecule type" value="Genomic_DNA"/>
</dbReference>
<keyword evidence="2" id="KW-0732">Signal</keyword>
<feature type="compositionally biased region" description="Low complexity" evidence="1">
    <location>
        <begin position="274"/>
        <end position="292"/>
    </location>
</feature>
<protein>
    <submittedName>
        <fullName evidence="3">Uncharacterized protein</fullName>
    </submittedName>
</protein>
<feature type="region of interest" description="Disordered" evidence="1">
    <location>
        <begin position="256"/>
        <end position="295"/>
    </location>
</feature>
<reference evidence="3 4" key="1">
    <citation type="journal article" date="2024" name="IMA Fungus">
        <title>Apiospora arundinis, a panoply of carbohydrate-active enzymes and secondary metabolites.</title>
        <authorList>
            <person name="Sorensen T."/>
            <person name="Petersen C."/>
            <person name="Muurmann A.T."/>
            <person name="Christiansen J.V."/>
            <person name="Brundto M.L."/>
            <person name="Overgaard C.K."/>
            <person name="Boysen A.T."/>
            <person name="Wollenberg R.D."/>
            <person name="Larsen T.O."/>
            <person name="Sorensen J.L."/>
            <person name="Nielsen K.L."/>
            <person name="Sondergaard T.E."/>
        </authorList>
    </citation>
    <scope>NUCLEOTIDE SEQUENCE [LARGE SCALE GENOMIC DNA]</scope>
    <source>
        <strain evidence="3 4">AAU 773</strain>
    </source>
</reference>
<feature type="signal peptide" evidence="2">
    <location>
        <begin position="1"/>
        <end position="17"/>
    </location>
</feature>
<keyword evidence="4" id="KW-1185">Reference proteome</keyword>
<name>A0ABR2JHC5_9PEZI</name>
<feature type="region of interest" description="Disordered" evidence="1">
    <location>
        <begin position="307"/>
        <end position="344"/>
    </location>
</feature>
<feature type="compositionally biased region" description="Low complexity" evidence="1">
    <location>
        <begin position="324"/>
        <end position="344"/>
    </location>
</feature>
<feature type="chain" id="PRO_5045358689" evidence="2">
    <location>
        <begin position="18"/>
        <end position="462"/>
    </location>
</feature>
<comment type="caution">
    <text evidence="3">The sequence shown here is derived from an EMBL/GenBank/DDBJ whole genome shotgun (WGS) entry which is preliminary data.</text>
</comment>
<evidence type="ECO:0000256" key="2">
    <source>
        <dbReference type="SAM" id="SignalP"/>
    </source>
</evidence>
<gene>
    <name evidence="3" type="ORF">PGQ11_002147</name>
</gene>
<evidence type="ECO:0000313" key="3">
    <source>
        <dbReference type="EMBL" id="KAK8877201.1"/>
    </source>
</evidence>
<organism evidence="3 4">
    <name type="scientific">Apiospora arundinis</name>
    <dbReference type="NCBI Taxonomy" id="335852"/>
    <lineage>
        <taxon>Eukaryota</taxon>
        <taxon>Fungi</taxon>
        <taxon>Dikarya</taxon>
        <taxon>Ascomycota</taxon>
        <taxon>Pezizomycotina</taxon>
        <taxon>Sordariomycetes</taxon>
        <taxon>Xylariomycetidae</taxon>
        <taxon>Amphisphaeriales</taxon>
        <taxon>Apiosporaceae</taxon>
        <taxon>Apiospora</taxon>
    </lineage>
</organism>
<accession>A0ABR2JHC5</accession>
<proteinExistence type="predicted"/>
<sequence>MLGSLLLAAGLVPCIIAKPISLAKSATSTDDIIIYGKELPTHSELWDFPTITMRRSRTSIVPLPTGTEDDLDLPFKKRAMDVPSLTDDIVLPTSTYDIIPSVTVTDGLPLETDDLDLPSLDERAMALPSVTLDDFILPTETNDILPSLTLADNLPLETDDLDLNIADKRATTIPSVTRKVILPTMTHSLLPSLTLTDDLPLETDDLGLPLDVANEKRGLMNHRPKHTASSHSSHTKHIIPSLTISLPHLPLETDDLDIPLDNDEKRDLLKPRPTRTTSTRSSHSSHHLPSLTVSRQYLPLETDDLDLPLLDTNDEEKRDAVNYRRPTTSRSHSPSSSHSSSSSHVLPFLPLETAAAADPDLDFAMNGKRQAAGGDADKRIKPSKALPSITAPSSVSSRVLPKPSVTAPPHVHTSCSDCGTKCTSGKDVDGILKCVEKCVADCLAHLPIHTGSVVANSLSKVV</sequence>
<feature type="region of interest" description="Disordered" evidence="1">
    <location>
        <begin position="366"/>
        <end position="406"/>
    </location>
</feature>